<accession>A0A916SHS5</accession>
<dbReference type="AlphaFoldDB" id="A0A916SHS5"/>
<protein>
    <submittedName>
        <fullName evidence="1">Uncharacterized protein</fullName>
    </submittedName>
</protein>
<sequence length="69" mass="7732">MSHTDDDKACLSYIADILRELFKLVDQKKHFWVACTIGLAISAVEKALRKEGGNLKSTPTIRLVIDNTE</sequence>
<evidence type="ECO:0000313" key="1">
    <source>
        <dbReference type="EMBL" id="GGB00830.1"/>
    </source>
</evidence>
<evidence type="ECO:0000313" key="2">
    <source>
        <dbReference type="Proteomes" id="UP000646478"/>
    </source>
</evidence>
<dbReference type="EMBL" id="BMHH01000013">
    <property type="protein sequence ID" value="GGB00830.1"/>
    <property type="molecule type" value="Genomic_DNA"/>
</dbReference>
<proteinExistence type="predicted"/>
<organism evidence="1 2">
    <name type="scientific">Brucella endophytica</name>
    <dbReference type="NCBI Taxonomy" id="1963359"/>
    <lineage>
        <taxon>Bacteria</taxon>
        <taxon>Pseudomonadati</taxon>
        <taxon>Pseudomonadota</taxon>
        <taxon>Alphaproteobacteria</taxon>
        <taxon>Hyphomicrobiales</taxon>
        <taxon>Brucellaceae</taxon>
        <taxon>Brucella/Ochrobactrum group</taxon>
        <taxon>Brucella</taxon>
    </lineage>
</organism>
<dbReference type="Proteomes" id="UP000646478">
    <property type="component" value="Unassembled WGS sequence"/>
</dbReference>
<keyword evidence="2" id="KW-1185">Reference proteome</keyword>
<gene>
    <name evidence="1" type="ORF">GCM10011491_31280</name>
</gene>
<comment type="caution">
    <text evidence="1">The sequence shown here is derived from an EMBL/GenBank/DDBJ whole genome shotgun (WGS) entry which is preliminary data.</text>
</comment>
<reference evidence="1" key="2">
    <citation type="submission" date="2020-09" db="EMBL/GenBank/DDBJ databases">
        <authorList>
            <person name="Sun Q."/>
            <person name="Zhou Y."/>
        </authorList>
    </citation>
    <scope>NUCLEOTIDE SEQUENCE</scope>
    <source>
        <strain evidence="1">CGMCC 1.15082</strain>
    </source>
</reference>
<name>A0A916SHS5_9HYPH</name>
<reference evidence="1" key="1">
    <citation type="journal article" date="2014" name="Int. J. Syst. Evol. Microbiol.">
        <title>Complete genome sequence of Corynebacterium casei LMG S-19264T (=DSM 44701T), isolated from a smear-ripened cheese.</title>
        <authorList>
            <consortium name="US DOE Joint Genome Institute (JGI-PGF)"/>
            <person name="Walter F."/>
            <person name="Albersmeier A."/>
            <person name="Kalinowski J."/>
            <person name="Ruckert C."/>
        </authorList>
    </citation>
    <scope>NUCLEOTIDE SEQUENCE</scope>
    <source>
        <strain evidence="1">CGMCC 1.15082</strain>
    </source>
</reference>